<evidence type="ECO:0000313" key="4">
    <source>
        <dbReference type="Proteomes" id="UP000316313"/>
    </source>
</evidence>
<proteinExistence type="predicted"/>
<name>A0A4Y6UII1_9PROT</name>
<reference evidence="3 4" key="1">
    <citation type="submission" date="2019-03" db="EMBL/GenBank/DDBJ databases">
        <title>The complete genome sequence of Swingsia samuiensis NBRC107927(T).</title>
        <authorList>
            <person name="Chua K.-O."/>
            <person name="Chan K.-G."/>
            <person name="See-Too W.-S."/>
        </authorList>
    </citation>
    <scope>NUCLEOTIDE SEQUENCE [LARGE SCALE GENOMIC DNA]</scope>
    <source>
        <strain evidence="3 4">AH83</strain>
    </source>
</reference>
<sequence>MKPFALFVLFMGVVASGFADAAPCSYDVTPLPVKTGIVSRLISNGVLLKDGTTVLLPEGLLANIRLGQPLTVRGLVSVNGHTVQAFALDGTPPVCPNEDNTSVSKGPFAGSAEYDRIQD</sequence>
<dbReference type="OrthoDB" id="7274549at2"/>
<dbReference type="KEGG" id="ssam:E3D00_07100"/>
<evidence type="ECO:0000256" key="2">
    <source>
        <dbReference type="SAM" id="SignalP"/>
    </source>
</evidence>
<keyword evidence="4" id="KW-1185">Reference proteome</keyword>
<dbReference type="Proteomes" id="UP000316313">
    <property type="component" value="Chromosome"/>
</dbReference>
<dbReference type="RefSeq" id="WP_141461221.1">
    <property type="nucleotide sequence ID" value="NZ_CP038141.1"/>
</dbReference>
<feature type="signal peptide" evidence="2">
    <location>
        <begin position="1"/>
        <end position="21"/>
    </location>
</feature>
<accession>A0A4Y6UII1</accession>
<feature type="chain" id="PRO_5021319300" evidence="2">
    <location>
        <begin position="22"/>
        <end position="119"/>
    </location>
</feature>
<organism evidence="3 4">
    <name type="scientific">Swingsia samuiensis</name>
    <dbReference type="NCBI Taxonomy" id="1293412"/>
    <lineage>
        <taxon>Bacteria</taxon>
        <taxon>Pseudomonadati</taxon>
        <taxon>Pseudomonadota</taxon>
        <taxon>Alphaproteobacteria</taxon>
        <taxon>Acetobacterales</taxon>
        <taxon>Acetobacteraceae</taxon>
        <taxon>Swingsia</taxon>
    </lineage>
</organism>
<evidence type="ECO:0000256" key="1">
    <source>
        <dbReference type="SAM" id="MobiDB-lite"/>
    </source>
</evidence>
<dbReference type="AlphaFoldDB" id="A0A4Y6UII1"/>
<evidence type="ECO:0000313" key="3">
    <source>
        <dbReference type="EMBL" id="QDH17352.1"/>
    </source>
</evidence>
<gene>
    <name evidence="3" type="ORF">E3D00_07100</name>
</gene>
<protein>
    <submittedName>
        <fullName evidence="3">Uncharacterized protein</fullName>
    </submittedName>
</protein>
<keyword evidence="2" id="KW-0732">Signal</keyword>
<dbReference type="EMBL" id="CP038141">
    <property type="protein sequence ID" value="QDH17352.1"/>
    <property type="molecule type" value="Genomic_DNA"/>
</dbReference>
<feature type="region of interest" description="Disordered" evidence="1">
    <location>
        <begin position="96"/>
        <end position="119"/>
    </location>
</feature>